<reference evidence="3 4" key="1">
    <citation type="journal article" date="2010" name="Stand. Genomic Sci.">
        <title>Complete genome sequence of Arcanobacterium haemolyticum type strain (11018).</title>
        <authorList>
            <person name="Yasawong M."/>
            <person name="Teshima H."/>
            <person name="Lapidus A."/>
            <person name="Nolan M."/>
            <person name="Lucas S."/>
            <person name="Glavina Del Rio T."/>
            <person name="Tice H."/>
            <person name="Cheng J."/>
            <person name="Bruce D."/>
            <person name="Detter C."/>
            <person name="Tapia R."/>
            <person name="Han C."/>
            <person name="Goodwin L."/>
            <person name="Pitluck S."/>
            <person name="Liolios K."/>
            <person name="Ivanova N."/>
            <person name="Mavromatis K."/>
            <person name="Mikhailova N."/>
            <person name="Pati A."/>
            <person name="Chen A."/>
            <person name="Palaniappan K."/>
            <person name="Land M."/>
            <person name="Hauser L."/>
            <person name="Chang Y."/>
            <person name="Jeffries C."/>
            <person name="Rohde M."/>
            <person name="Sikorski J."/>
            <person name="Pukall R."/>
            <person name="Goker M."/>
            <person name="Woyke T."/>
            <person name="Bristow J."/>
            <person name="Eisen J."/>
            <person name="Markowitz V."/>
            <person name="Hugenholtz P."/>
            <person name="Kyrpides N."/>
            <person name="Klenk H."/>
        </authorList>
    </citation>
    <scope>NUCLEOTIDE SEQUENCE [LARGE SCALE GENOMIC DNA]</scope>
    <source>
        <strain evidence="4">ATCC 9345 / DSM 20595 / CCUG 17215 / LMG 16163 / NBRC 15585 / NCTC 8452 / 11018</strain>
    </source>
</reference>
<evidence type="ECO:0000313" key="4">
    <source>
        <dbReference type="Proteomes" id="UP000000376"/>
    </source>
</evidence>
<gene>
    <name evidence="3" type="ordered locus">Arch_0128</name>
</gene>
<dbReference type="Proteomes" id="UP000000376">
    <property type="component" value="Chromosome"/>
</dbReference>
<feature type="domain" description="Endonuclease/exonuclease/phosphatase" evidence="2">
    <location>
        <begin position="123"/>
        <end position="329"/>
    </location>
</feature>
<accession>D7BLU2</accession>
<dbReference type="AlphaFoldDB" id="D7BLU2"/>
<keyword evidence="1" id="KW-0812">Transmembrane</keyword>
<evidence type="ECO:0000313" key="3">
    <source>
        <dbReference type="EMBL" id="ADH91891.1"/>
    </source>
</evidence>
<organism evidence="3 4">
    <name type="scientific">Arcanobacterium haemolyticum (strain ATCC 9345 / DSM 20595 / CCM 5947 / CCUG 17215 / LMG 16163 / NBRC 15585 / NCTC 8452 / 11018)</name>
    <dbReference type="NCBI Taxonomy" id="644284"/>
    <lineage>
        <taxon>Bacteria</taxon>
        <taxon>Bacillati</taxon>
        <taxon>Actinomycetota</taxon>
        <taxon>Actinomycetes</taxon>
        <taxon>Actinomycetales</taxon>
        <taxon>Actinomycetaceae</taxon>
        <taxon>Arcanobacterium</taxon>
    </lineage>
</organism>
<keyword evidence="1" id="KW-1133">Transmembrane helix</keyword>
<dbReference type="STRING" id="644284.Arch_0128"/>
<proteinExistence type="predicted"/>
<keyword evidence="3" id="KW-0255">Endonuclease</keyword>
<name>D7BLU2_ARCHD</name>
<dbReference type="OrthoDB" id="2340043at2"/>
<keyword evidence="3" id="KW-0378">Hydrolase</keyword>
<keyword evidence="3" id="KW-0540">Nuclease</keyword>
<dbReference type="InterPro" id="IPR036691">
    <property type="entry name" value="Endo/exonu/phosph_ase_sf"/>
</dbReference>
<evidence type="ECO:0000256" key="1">
    <source>
        <dbReference type="SAM" id="Phobius"/>
    </source>
</evidence>
<dbReference type="GO" id="GO:0004519">
    <property type="term" value="F:endonuclease activity"/>
    <property type="evidence" value="ECO:0007669"/>
    <property type="project" value="UniProtKB-KW"/>
</dbReference>
<feature type="transmembrane region" description="Helical" evidence="1">
    <location>
        <begin position="44"/>
        <end position="64"/>
    </location>
</feature>
<dbReference type="Gene3D" id="3.60.10.10">
    <property type="entry name" value="Endonuclease/exonuclease/phosphatase"/>
    <property type="match status" value="1"/>
</dbReference>
<dbReference type="InterPro" id="IPR005135">
    <property type="entry name" value="Endo/exonuclease/phosphatase"/>
</dbReference>
<dbReference type="eggNOG" id="COG3021">
    <property type="taxonomic scope" value="Bacteria"/>
</dbReference>
<keyword evidence="4" id="KW-1185">Reference proteome</keyword>
<dbReference type="KEGG" id="ahe:Arch_0128"/>
<keyword evidence="1" id="KW-0472">Membrane</keyword>
<dbReference type="SUPFAM" id="SSF56219">
    <property type="entry name" value="DNase I-like"/>
    <property type="match status" value="1"/>
</dbReference>
<sequence>MKFVWGTLSLAIAAIGILLCRPDLTEYTSTLALSTPLAQIISMRFWIGAGLIFSALLLAIFAVVRRKLLNMGRIAGALAAMLAVCGVLQFGVILERGLANPGKLGPDHGITATARGNGDITVLTYNTLGGKTTPGQIAQLAEANGADVIVLAETAGDRGHELVRLLAKRGLRFQHFDTATSKYDPEFRSTILLISETLGKYEQSDTAPAEAAAVSARPVAGNGPEIVGVHPIAPMPRFVDSWRKQTRSVYELCSRPNIIVAGDFNSTIDHQLAQGFTCGDGAKDAGSGAVGTWPVNTPATLSAPIDRVLYSGSFRGADAAIVTVGGSDHRGLLVRLSTK</sequence>
<dbReference type="RefSeq" id="WP_013169389.1">
    <property type="nucleotide sequence ID" value="NC_014218.1"/>
</dbReference>
<feature type="transmembrane region" description="Helical" evidence="1">
    <location>
        <begin position="76"/>
        <end position="94"/>
    </location>
</feature>
<dbReference type="HOGENOM" id="CLU_052333_2_0_11"/>
<evidence type="ECO:0000259" key="2">
    <source>
        <dbReference type="Pfam" id="PF03372"/>
    </source>
</evidence>
<protein>
    <submittedName>
        <fullName evidence="3">Endonuclease/exonuclease/phosphatase</fullName>
    </submittedName>
</protein>
<dbReference type="EMBL" id="CP002045">
    <property type="protein sequence ID" value="ADH91891.1"/>
    <property type="molecule type" value="Genomic_DNA"/>
</dbReference>
<dbReference type="Pfam" id="PF03372">
    <property type="entry name" value="Exo_endo_phos"/>
    <property type="match status" value="1"/>
</dbReference>